<dbReference type="GO" id="GO:0043005">
    <property type="term" value="C:neuron projection"/>
    <property type="evidence" value="ECO:0007669"/>
    <property type="project" value="TreeGrafter"/>
</dbReference>
<protein>
    <recommendedName>
        <fullName evidence="18">E3 ubiquitin-protein ligase TRIM9</fullName>
    </recommendedName>
</protein>
<dbReference type="Gene3D" id="2.60.40.10">
    <property type="entry name" value="Immunoglobulins"/>
    <property type="match status" value="1"/>
</dbReference>
<dbReference type="InParanoid" id="A0A7M7JUW6"/>
<dbReference type="SUPFAM" id="SSF57850">
    <property type="entry name" value="RING/U-box"/>
    <property type="match status" value="1"/>
</dbReference>
<evidence type="ECO:0000256" key="1">
    <source>
        <dbReference type="ARBA" id="ARBA00004245"/>
    </source>
</evidence>
<dbReference type="InterPro" id="IPR000315">
    <property type="entry name" value="Znf_B-box"/>
</dbReference>
<keyword evidence="17" id="KW-1185">Reference proteome</keyword>
<keyword evidence="7" id="KW-0862">Zinc</keyword>
<keyword evidence="3" id="KW-0479">Metal-binding</keyword>
<name>A0A7M7JUW6_VARDE</name>
<feature type="domain" description="COS" evidence="15">
    <location>
        <begin position="330"/>
        <end position="388"/>
    </location>
</feature>
<dbReference type="InterPro" id="IPR013320">
    <property type="entry name" value="ConA-like_dom_sf"/>
</dbReference>
<dbReference type="Gene3D" id="3.30.160.60">
    <property type="entry name" value="Classic Zinc Finger"/>
    <property type="match status" value="1"/>
</dbReference>
<evidence type="ECO:0000256" key="7">
    <source>
        <dbReference type="ARBA" id="ARBA00022833"/>
    </source>
</evidence>
<dbReference type="OrthoDB" id="295536at2759"/>
<dbReference type="CDD" id="cd00063">
    <property type="entry name" value="FN3"/>
    <property type="match status" value="1"/>
</dbReference>
<dbReference type="PROSITE" id="PS50119">
    <property type="entry name" value="ZF_BBOX"/>
    <property type="match status" value="1"/>
</dbReference>
<dbReference type="CDD" id="cd12889">
    <property type="entry name" value="SPRY_PRY_TRIM67_9"/>
    <property type="match status" value="1"/>
</dbReference>
<keyword evidence="4" id="KW-0677">Repeat</keyword>
<dbReference type="InterPro" id="IPR013083">
    <property type="entry name" value="Znf_RING/FYVE/PHD"/>
</dbReference>
<dbReference type="Pfam" id="PF00643">
    <property type="entry name" value="zf-B_box"/>
    <property type="match status" value="1"/>
</dbReference>
<dbReference type="Pfam" id="PF13445">
    <property type="entry name" value="zf-RING_UBOX"/>
    <property type="match status" value="1"/>
</dbReference>
<dbReference type="GO" id="GO:0008270">
    <property type="term" value="F:zinc ion binding"/>
    <property type="evidence" value="ECO:0007669"/>
    <property type="project" value="UniProtKB-KW"/>
</dbReference>
<dbReference type="CDD" id="cd16576">
    <property type="entry name" value="RING-HC_TRIM9-like_C-I"/>
    <property type="match status" value="1"/>
</dbReference>
<proteinExistence type="predicted"/>
<dbReference type="AlphaFoldDB" id="A0A7M7JUW6"/>
<dbReference type="InterPro" id="IPR001841">
    <property type="entry name" value="Znf_RING"/>
</dbReference>
<dbReference type="Gene3D" id="3.30.40.10">
    <property type="entry name" value="Zinc/RING finger domain, C3HC4 (zinc finger)"/>
    <property type="match status" value="1"/>
</dbReference>
<dbReference type="GO" id="GO:0005856">
    <property type="term" value="C:cytoskeleton"/>
    <property type="evidence" value="ECO:0007669"/>
    <property type="project" value="UniProtKB-SubCell"/>
</dbReference>
<dbReference type="PROSITE" id="PS51262">
    <property type="entry name" value="COS"/>
    <property type="match status" value="1"/>
</dbReference>
<evidence type="ECO:0000313" key="16">
    <source>
        <dbReference type="EnsemblMetazoa" id="XP_022657077"/>
    </source>
</evidence>
<dbReference type="InterPro" id="IPR036116">
    <property type="entry name" value="FN3_sf"/>
</dbReference>
<dbReference type="Proteomes" id="UP000594260">
    <property type="component" value="Unplaced"/>
</dbReference>
<dbReference type="Gene3D" id="2.60.120.920">
    <property type="match status" value="1"/>
</dbReference>
<dbReference type="SMART" id="SM00502">
    <property type="entry name" value="BBC"/>
    <property type="match status" value="1"/>
</dbReference>
<dbReference type="Gene3D" id="4.10.830.40">
    <property type="match status" value="1"/>
</dbReference>
<evidence type="ECO:0000256" key="6">
    <source>
        <dbReference type="ARBA" id="ARBA00022786"/>
    </source>
</evidence>
<dbReference type="InterPro" id="IPR003961">
    <property type="entry name" value="FN3_dom"/>
</dbReference>
<keyword evidence="8" id="KW-0175">Coiled coil</keyword>
<accession>A0A7M7JUW6</accession>
<dbReference type="PANTHER" id="PTHR24099:SF15">
    <property type="entry name" value="E3 UBIQUITIN-PROTEIN LIGASE TRIM9"/>
    <property type="match status" value="1"/>
</dbReference>
<evidence type="ECO:0008006" key="18">
    <source>
        <dbReference type="Google" id="ProtNLM"/>
    </source>
</evidence>
<dbReference type="SUPFAM" id="SSF49265">
    <property type="entry name" value="Fibronectin type III"/>
    <property type="match status" value="1"/>
</dbReference>
<dbReference type="InterPro" id="IPR013783">
    <property type="entry name" value="Ig-like_fold"/>
</dbReference>
<feature type="domain" description="RING-type" evidence="11">
    <location>
        <begin position="7"/>
        <end position="78"/>
    </location>
</feature>
<evidence type="ECO:0000259" key="15">
    <source>
        <dbReference type="PROSITE" id="PS51262"/>
    </source>
</evidence>
<dbReference type="GO" id="GO:0007411">
    <property type="term" value="P:axon guidance"/>
    <property type="evidence" value="ECO:0007669"/>
    <property type="project" value="TreeGrafter"/>
</dbReference>
<evidence type="ECO:0000256" key="5">
    <source>
        <dbReference type="ARBA" id="ARBA00022771"/>
    </source>
</evidence>
<dbReference type="SMART" id="SM00184">
    <property type="entry name" value="RING"/>
    <property type="match status" value="1"/>
</dbReference>
<dbReference type="InterPro" id="IPR003877">
    <property type="entry name" value="SPRY_dom"/>
</dbReference>
<reference evidence="16" key="1">
    <citation type="submission" date="2021-01" db="UniProtKB">
        <authorList>
            <consortium name="EnsemblMetazoa"/>
        </authorList>
    </citation>
    <scope>IDENTIFICATION</scope>
</reference>
<dbReference type="Pfam" id="PF00622">
    <property type="entry name" value="SPRY"/>
    <property type="match status" value="1"/>
</dbReference>
<feature type="domain" description="Fibronectin type-III" evidence="14">
    <location>
        <begin position="397"/>
        <end position="492"/>
    </location>
</feature>
<keyword evidence="2" id="KW-0963">Cytoplasm</keyword>
<dbReference type="PROSITE" id="PS00518">
    <property type="entry name" value="ZF_RING_1"/>
    <property type="match status" value="1"/>
</dbReference>
<dbReference type="KEGG" id="vde:111248651"/>
<evidence type="ECO:0000259" key="13">
    <source>
        <dbReference type="PROSITE" id="PS50188"/>
    </source>
</evidence>
<dbReference type="Pfam" id="PF00041">
    <property type="entry name" value="fn3"/>
    <property type="match status" value="1"/>
</dbReference>
<sequence length="662" mass="73442">MESELKCPVCKHLFVNPVILPCFHSVCLKCAVQLQQPISGTQEDDFDQLSLVSETDSGVVCSPLPSGNSLAITCPGCHKSCLFDENGAGNLCKNRALANIIDRYAESRKLYIECQMCEPGNEPTGGSAQASWFCEQCEVFYCDACLGAFHPQRGPLTTHQLITAIQGRSQQRAKFKILAAKEMNCLEHEDNPFSMFCLMCKIPLCVMCLHDGRHTTHDVQALGQMCRLQKTQLSQSLQSLSEKAKGANQLIANLKGMSAKINENCATLEESIRSQCATLIEAIQRRRDELISVARLERDNRLAKICDKVTQCSRGLQGTTSLLQLCIEALKEPEPTVFLQIGGLLINRVKNCKQEWNKEHRQTSAMNNFDFEIDYQAAHDQIRMLDFTKNKQDTDSAPGIPIIMVDECGVVNNSMTVSWRSAIDQSFVDAFVLEITDHDNATVFREVYCGQDNICTIDGLHFNTLYNVRVKALNGHGASGYSQVVSLETHSVASFVLDASTAHPDILASENRLVVTADAFDHRLVLGNLGFSSGVHYWELTLTRYEGCTSDVVCGVARYHAARDVMLGKDENGFSMYIDHQRSWFFHNDVHHTRVPLGIRQNDVIGVLLDMDQGTISFYVNGTLQGGAPAFRDLDGVLYPAISVSRFVEISLRTGLDPPSDC</sequence>
<dbReference type="InterPro" id="IPR017907">
    <property type="entry name" value="Znf_RING_CS"/>
</dbReference>
<dbReference type="InterPro" id="IPR027370">
    <property type="entry name" value="Znf-RING_euk"/>
</dbReference>
<evidence type="ECO:0000256" key="10">
    <source>
        <dbReference type="PROSITE-ProRule" id="PRU00024"/>
    </source>
</evidence>
<dbReference type="Pfam" id="PF22586">
    <property type="entry name" value="ANCHR-like_BBOX"/>
    <property type="match status" value="1"/>
</dbReference>
<keyword evidence="5 10" id="KW-0863">Zinc-finger</keyword>
<evidence type="ECO:0000259" key="14">
    <source>
        <dbReference type="PROSITE" id="PS50853"/>
    </source>
</evidence>
<dbReference type="InterPro" id="IPR017903">
    <property type="entry name" value="COS_domain"/>
</dbReference>
<evidence type="ECO:0000256" key="8">
    <source>
        <dbReference type="ARBA" id="ARBA00023054"/>
    </source>
</evidence>
<organism evidence="16 17">
    <name type="scientific">Varroa destructor</name>
    <name type="common">Honeybee mite</name>
    <dbReference type="NCBI Taxonomy" id="109461"/>
    <lineage>
        <taxon>Eukaryota</taxon>
        <taxon>Metazoa</taxon>
        <taxon>Ecdysozoa</taxon>
        <taxon>Arthropoda</taxon>
        <taxon>Chelicerata</taxon>
        <taxon>Arachnida</taxon>
        <taxon>Acari</taxon>
        <taxon>Parasitiformes</taxon>
        <taxon>Mesostigmata</taxon>
        <taxon>Gamasina</taxon>
        <taxon>Dermanyssoidea</taxon>
        <taxon>Varroidae</taxon>
        <taxon>Varroa</taxon>
    </lineage>
</organism>
<feature type="domain" description="B30.2/SPRY" evidence="13">
    <location>
        <begin position="474"/>
        <end position="659"/>
    </location>
</feature>
<dbReference type="InterPro" id="IPR003649">
    <property type="entry name" value="Bbox_C"/>
</dbReference>
<dbReference type="FunFam" id="2.60.40.10:FF:000178">
    <property type="entry name" value="E3 ubiquitin-protein ligase TRIM9 isoform X1"/>
    <property type="match status" value="1"/>
</dbReference>
<keyword evidence="9" id="KW-0206">Cytoskeleton</keyword>
<comment type="subcellular location">
    <subcellularLocation>
        <location evidence="1">Cytoplasm</location>
        <location evidence="1">Cytoskeleton</location>
    </subcellularLocation>
</comment>
<dbReference type="RefSeq" id="XP_022657077.1">
    <property type="nucleotide sequence ID" value="XM_022801342.1"/>
</dbReference>
<dbReference type="InterPro" id="IPR050617">
    <property type="entry name" value="E3_ligase_FN3/SPRY"/>
</dbReference>
<dbReference type="PANTHER" id="PTHR24099">
    <property type="entry name" value="E3 UBIQUITIN-PROTEIN LIGASE TRIM36-RELATED"/>
    <property type="match status" value="1"/>
</dbReference>
<evidence type="ECO:0000259" key="11">
    <source>
        <dbReference type="PROSITE" id="PS50089"/>
    </source>
</evidence>
<dbReference type="SUPFAM" id="SSF57845">
    <property type="entry name" value="B-box zinc-binding domain"/>
    <property type="match status" value="1"/>
</dbReference>
<dbReference type="PROSITE" id="PS50853">
    <property type="entry name" value="FN3"/>
    <property type="match status" value="1"/>
</dbReference>
<evidence type="ECO:0000259" key="12">
    <source>
        <dbReference type="PROSITE" id="PS50119"/>
    </source>
</evidence>
<dbReference type="EnsemblMetazoa" id="XM_022801342">
    <property type="protein sequence ID" value="XP_022657077"/>
    <property type="gene ID" value="LOC111248651"/>
</dbReference>
<evidence type="ECO:0000256" key="2">
    <source>
        <dbReference type="ARBA" id="ARBA00022490"/>
    </source>
</evidence>
<dbReference type="GeneID" id="111248651"/>
<dbReference type="InterPro" id="IPR001870">
    <property type="entry name" value="B30.2/SPRY"/>
</dbReference>
<dbReference type="OMA" id="GKHAKHE"/>
<evidence type="ECO:0000313" key="17">
    <source>
        <dbReference type="Proteomes" id="UP000594260"/>
    </source>
</evidence>
<evidence type="ECO:0000256" key="9">
    <source>
        <dbReference type="ARBA" id="ARBA00023212"/>
    </source>
</evidence>
<dbReference type="PROSITE" id="PS50188">
    <property type="entry name" value="B302_SPRY"/>
    <property type="match status" value="1"/>
</dbReference>
<dbReference type="SUPFAM" id="SSF49899">
    <property type="entry name" value="Concanavalin A-like lectins/glucanases"/>
    <property type="match status" value="1"/>
</dbReference>
<dbReference type="PROSITE" id="PS50089">
    <property type="entry name" value="ZF_RING_2"/>
    <property type="match status" value="1"/>
</dbReference>
<dbReference type="CTD" id="114088"/>
<evidence type="ECO:0000256" key="4">
    <source>
        <dbReference type="ARBA" id="ARBA00022737"/>
    </source>
</evidence>
<dbReference type="FunCoup" id="A0A7M7JUW6">
    <property type="interactions" value="87"/>
</dbReference>
<keyword evidence="6" id="KW-0833">Ubl conjugation pathway</keyword>
<feature type="domain" description="B box-type" evidence="12">
    <location>
        <begin position="180"/>
        <end position="222"/>
    </location>
</feature>
<dbReference type="SMART" id="SM00336">
    <property type="entry name" value="BBOX"/>
    <property type="match status" value="2"/>
</dbReference>
<dbReference type="SMART" id="SM00060">
    <property type="entry name" value="FN3"/>
    <property type="match status" value="1"/>
</dbReference>
<dbReference type="SMART" id="SM00449">
    <property type="entry name" value="SPRY"/>
    <property type="match status" value="1"/>
</dbReference>
<evidence type="ECO:0000256" key="3">
    <source>
        <dbReference type="ARBA" id="ARBA00022723"/>
    </source>
</evidence>
<dbReference type="InterPro" id="IPR043136">
    <property type="entry name" value="B30.2/SPRY_sf"/>
</dbReference>